<dbReference type="EMBL" id="NNAY01002154">
    <property type="protein sequence ID" value="OXU21920.1"/>
    <property type="molecule type" value="Genomic_DNA"/>
</dbReference>
<dbReference type="AlphaFoldDB" id="A0A232EU74"/>
<comment type="caution">
    <text evidence="1">The sequence shown here is derived from an EMBL/GenBank/DDBJ whole genome shotgun (WGS) entry which is preliminary data.</text>
</comment>
<sequence>MDGKVIERELQDLYFVPELNANLFSIPMINARKYSFHSKTSTAKPVSNRKAKERSTYCHIMEISPSEEDDVSETLHIAENVSEERICCAMTSVQPAINPMGDKRQVDKNHGILTQADDPEREPQISASRESKIDQLVTIWSQPF</sequence>
<accession>A0A232EU74</accession>
<reference evidence="1 2" key="1">
    <citation type="journal article" date="2017" name="Curr. Biol.">
        <title>The Evolution of Venom by Co-option of Single-Copy Genes.</title>
        <authorList>
            <person name="Martinson E.O."/>
            <person name="Mrinalini"/>
            <person name="Kelkar Y.D."/>
            <person name="Chang C.H."/>
            <person name="Werren J.H."/>
        </authorList>
    </citation>
    <scope>NUCLEOTIDE SEQUENCE [LARGE SCALE GENOMIC DNA]</scope>
    <source>
        <strain evidence="1 2">Alberta</strain>
        <tissue evidence="1">Whole body</tissue>
    </source>
</reference>
<proteinExistence type="predicted"/>
<name>A0A232EU74_9HYME</name>
<keyword evidence="2" id="KW-1185">Reference proteome</keyword>
<protein>
    <submittedName>
        <fullName evidence="1">Uncharacterized protein</fullName>
    </submittedName>
</protein>
<gene>
    <name evidence="1" type="ORF">TSAR_008106</name>
</gene>
<organism evidence="1 2">
    <name type="scientific">Trichomalopsis sarcophagae</name>
    <dbReference type="NCBI Taxonomy" id="543379"/>
    <lineage>
        <taxon>Eukaryota</taxon>
        <taxon>Metazoa</taxon>
        <taxon>Ecdysozoa</taxon>
        <taxon>Arthropoda</taxon>
        <taxon>Hexapoda</taxon>
        <taxon>Insecta</taxon>
        <taxon>Pterygota</taxon>
        <taxon>Neoptera</taxon>
        <taxon>Endopterygota</taxon>
        <taxon>Hymenoptera</taxon>
        <taxon>Apocrita</taxon>
        <taxon>Proctotrupomorpha</taxon>
        <taxon>Chalcidoidea</taxon>
        <taxon>Pteromalidae</taxon>
        <taxon>Pteromalinae</taxon>
        <taxon>Trichomalopsis</taxon>
    </lineage>
</organism>
<evidence type="ECO:0000313" key="1">
    <source>
        <dbReference type="EMBL" id="OXU21920.1"/>
    </source>
</evidence>
<evidence type="ECO:0000313" key="2">
    <source>
        <dbReference type="Proteomes" id="UP000215335"/>
    </source>
</evidence>
<dbReference type="Proteomes" id="UP000215335">
    <property type="component" value="Unassembled WGS sequence"/>
</dbReference>